<accession>W7BS19</accession>
<gene>
    <name evidence="2" type="ORF">PCORN_10332</name>
</gene>
<dbReference type="PATRIC" id="fig|1265820.5.peg.2028"/>
<reference evidence="2 3" key="1">
    <citation type="journal article" date="2014" name="Int. J. Syst. Evol. Microbiol.">
        <title>Listeria floridensis sp. nov., Listeria aquatica sp. nov., Listeria cornellensis sp. nov., Listeria riparia sp. nov. and Listeria grandensis sp. nov., from agricultural and natural environments.</title>
        <authorList>
            <person name="den Bakker H.C."/>
            <person name="Warchocki S."/>
            <person name="Wright E.M."/>
            <person name="Allred A.F."/>
            <person name="Ahlstrom C."/>
            <person name="Manuel C.S."/>
            <person name="Stasiewicz M.J."/>
            <person name="Burrell A."/>
            <person name="Roof S."/>
            <person name="Strawn L."/>
            <person name="Fortes E.D."/>
            <person name="Nightingale K.K."/>
            <person name="Kephart D."/>
            <person name="Wiedmann M."/>
        </authorList>
    </citation>
    <scope>NUCLEOTIDE SEQUENCE [LARGE SCALE GENOMIC DNA]</scope>
    <source>
        <strain evidence="3">FSL F6-969</strain>
    </source>
</reference>
<dbReference type="EMBL" id="AODE01000019">
    <property type="protein sequence ID" value="EUJ29554.1"/>
    <property type="molecule type" value="Genomic_DNA"/>
</dbReference>
<feature type="domain" description="Bacterial Ig" evidence="1">
    <location>
        <begin position="820"/>
        <end position="897"/>
    </location>
</feature>
<protein>
    <recommendedName>
        <fullName evidence="1">Bacterial Ig domain-containing protein</fullName>
    </recommendedName>
</protein>
<evidence type="ECO:0000259" key="1">
    <source>
        <dbReference type="Pfam" id="PF20622"/>
    </source>
</evidence>
<name>W7BS19_9LIST</name>
<proteinExistence type="predicted"/>
<organism evidence="2 3">
    <name type="scientific">Listeria cornellensis FSL F6-0969</name>
    <dbReference type="NCBI Taxonomy" id="1265820"/>
    <lineage>
        <taxon>Bacteria</taxon>
        <taxon>Bacillati</taxon>
        <taxon>Bacillota</taxon>
        <taxon>Bacilli</taxon>
        <taxon>Bacillales</taxon>
        <taxon>Listeriaceae</taxon>
        <taxon>Listeria</taxon>
    </lineage>
</organism>
<keyword evidence="3" id="KW-1185">Reference proteome</keyword>
<dbReference type="Pfam" id="PF20622">
    <property type="entry name" value="Big_15"/>
    <property type="match status" value="1"/>
</dbReference>
<dbReference type="STRING" id="1265820.PCORN_10332"/>
<evidence type="ECO:0000313" key="2">
    <source>
        <dbReference type="EMBL" id="EUJ29554.1"/>
    </source>
</evidence>
<comment type="caution">
    <text evidence="2">The sequence shown here is derived from an EMBL/GenBank/DDBJ whole genome shotgun (WGS) entry which is preliminary data.</text>
</comment>
<dbReference type="Proteomes" id="UP000019254">
    <property type="component" value="Unassembled WGS sequence"/>
</dbReference>
<evidence type="ECO:0000313" key="3">
    <source>
        <dbReference type="Proteomes" id="UP000019254"/>
    </source>
</evidence>
<dbReference type="AlphaFoldDB" id="W7BS19"/>
<sequence length="987" mass="109261">MRTWTKILVTKKINDLITKNNQGKPLLKTPHVYYQPYRLSGAKNVVMENNRAIIKSIHAFSFLFIAEREFGSAKGGLEIGTPSNIIIRNNDMEINGELRFPLRLVSVGKENGVGIEFYDNTFTMEGCINHGGIVGKPDQASKPAFCTVRLGKFEDDRIELVKPSEEVVLINNWIVHKKIQNSDVFWTKVEVTATTAPTRVKPILNRLVTIGNTVETDDAVVKNLNSKSGGNILDFFSTLLTAPVYDDILAKSEYQGNHEAPVAKVVLYRDGVSIKEARIQSDTFQFTGMHTLTALKDSNYVIKGLDARGYTLQTLPLQLLSVFYRLSVGDYMLDATSLSGKYGENIAYVRIWKDGKAVGQATTKDGVFTFSNMVNYKLTLADNVEIVGVDKAYRELNRVALGIYSYELSADLYLVGTASLTGKVGKGMDKIQLRIADNVVKEVAPKGDGTFEFINVADLLVAGSDVRVSGLDKDNIIQKSAIVTVRDYRLSVESYQVGQRELVGTCGQDIVSVDFQTRDGIWLSAIIDANLGRFHFSDMTAYNLKEEILLEARNSDGDICQTMTIHVKDYTLIVPAYEMGKVQLDGVVGKDIVKVQLVNGSGAPKTVDVWNQSFQFTRMLLQDIQPTSDVMIQGLDSLGKVQNQQTLSILDYTVTAPFLEVGQDTYSGTYGKDVYKVRILINGTAVQATTAGGVYTFTGLKKYRIQTKDTVDVIAVQQEKHIERYRVPVLVYDFSLSGSTYVLDQAVYAGSYGEHIQTVALVVNKVQKATATKGNGMYTFTNMAAWIKNNEDMVEIVGIDAQGVVRKTYPLSIKDERLLVSDYVLGEDTYQGTFGGAISKVRLWVDGGVKQQAQTSQGTFTFSGLVPDVIKNDRVLLEIVGVNSNYVELARRVVPIVDYHLRLATATYILGSPNYLTGSHGKDIVKIFLFINGEKTTRNAGYTGDGFQIYLPLHVKSVSSATQVYELVGFDKDDQIRSRQAFTVIPK</sequence>
<dbReference type="InterPro" id="IPR046746">
    <property type="entry name" value="Big_15"/>
</dbReference>
<dbReference type="OrthoDB" id="2360759at2"/>